<feature type="signal peptide" evidence="1">
    <location>
        <begin position="1"/>
        <end position="16"/>
    </location>
</feature>
<reference evidence="2 3" key="1">
    <citation type="journal article" date="2013" name="BMC Genomics">
        <title>Comparative genomics of parasitic silkworm microsporidia reveal an association between genome expansion and host adaptation.</title>
        <authorList>
            <person name="Pan G."/>
            <person name="Xu J."/>
            <person name="Li T."/>
            <person name="Xia Q."/>
            <person name="Liu S.L."/>
            <person name="Zhang G."/>
            <person name="Li S."/>
            <person name="Li C."/>
            <person name="Liu H."/>
            <person name="Yang L."/>
            <person name="Liu T."/>
            <person name="Zhang X."/>
            <person name="Wu Z."/>
            <person name="Fan W."/>
            <person name="Dang X."/>
            <person name="Xiang H."/>
            <person name="Tao M."/>
            <person name="Li Y."/>
            <person name="Hu J."/>
            <person name="Li Z."/>
            <person name="Lin L."/>
            <person name="Luo J."/>
            <person name="Geng L."/>
            <person name="Wang L."/>
            <person name="Long M."/>
            <person name="Wan Y."/>
            <person name="He N."/>
            <person name="Zhang Z."/>
            <person name="Lu C."/>
            <person name="Keeling P.J."/>
            <person name="Wang J."/>
            <person name="Xiang Z."/>
            <person name="Zhou Z."/>
        </authorList>
    </citation>
    <scope>NUCLEOTIDE SEQUENCE [LARGE SCALE GENOMIC DNA]</scope>
    <source>
        <strain evidence="3">CQ1 / CVCC 102059</strain>
    </source>
</reference>
<dbReference type="Proteomes" id="UP000016927">
    <property type="component" value="Unassembled WGS sequence"/>
</dbReference>
<accession>R0KZ09</accession>
<feature type="chain" id="PRO_5004344214" evidence="1">
    <location>
        <begin position="17"/>
        <end position="154"/>
    </location>
</feature>
<evidence type="ECO:0000313" key="2">
    <source>
        <dbReference type="EMBL" id="EOB15412.1"/>
    </source>
</evidence>
<dbReference type="EMBL" id="KB908912">
    <property type="protein sequence ID" value="EOB15412.1"/>
    <property type="molecule type" value="Genomic_DNA"/>
</dbReference>
<dbReference type="AlphaFoldDB" id="R0KZ09"/>
<protein>
    <submittedName>
        <fullName evidence="2">Uncharacterized protein</fullName>
    </submittedName>
</protein>
<evidence type="ECO:0000313" key="3">
    <source>
        <dbReference type="Proteomes" id="UP000016927"/>
    </source>
</evidence>
<evidence type="ECO:0000256" key="1">
    <source>
        <dbReference type="SAM" id="SignalP"/>
    </source>
</evidence>
<keyword evidence="1" id="KW-0732">Signal</keyword>
<dbReference type="OrthoDB" id="10632446at2759"/>
<proteinExistence type="predicted"/>
<sequence>MRIILLIYLITASKNCFDDKGIDLYNKYSGQGPNRNKGSDLSSYMASPVSQNILQGNSSMIPGQNSGCADQKQMYYMQGRVPYSQGGLINSLMGQPFNQRVFTSSCGRKSEEEKYRDCVQKQIQDIKNMVMTCKSIYGEDSNMCCVDGGCLSET</sequence>
<keyword evidence="3" id="KW-1185">Reference proteome</keyword>
<dbReference type="HOGENOM" id="CLU_1704750_0_0_1"/>
<dbReference type="VEuPathDB" id="MicrosporidiaDB:NBO_4g0040"/>
<gene>
    <name evidence="2" type="ORF">NBO_4g0040</name>
</gene>
<name>R0KZ09_NOSB1</name>
<organism evidence="2 3">
    <name type="scientific">Nosema bombycis (strain CQ1 / CVCC 102059)</name>
    <name type="common">Microsporidian parasite</name>
    <name type="synonym">Pebrine of silkworm</name>
    <dbReference type="NCBI Taxonomy" id="578461"/>
    <lineage>
        <taxon>Eukaryota</taxon>
        <taxon>Fungi</taxon>
        <taxon>Fungi incertae sedis</taxon>
        <taxon>Microsporidia</taxon>
        <taxon>Nosematidae</taxon>
        <taxon>Nosema</taxon>
    </lineage>
</organism>